<gene>
    <name evidence="2" type="ORF">CUT44_10755</name>
</gene>
<name>A0A2M8M089_9ACTN</name>
<dbReference type="EMBL" id="PGGW01000039">
    <property type="protein sequence ID" value="PJE97618.1"/>
    <property type="molecule type" value="Genomic_DNA"/>
</dbReference>
<organism evidence="2 3">
    <name type="scientific">Streptomyces carminius</name>
    <dbReference type="NCBI Taxonomy" id="2665496"/>
    <lineage>
        <taxon>Bacteria</taxon>
        <taxon>Bacillati</taxon>
        <taxon>Actinomycetota</taxon>
        <taxon>Actinomycetes</taxon>
        <taxon>Kitasatosporales</taxon>
        <taxon>Streptomycetaceae</taxon>
        <taxon>Streptomyces</taxon>
    </lineage>
</organism>
<reference evidence="2 3" key="1">
    <citation type="submission" date="2017-11" db="EMBL/GenBank/DDBJ databases">
        <title>Streptomyces carmine sp. nov., a novel actinomycete isolated from Sophora alopecuroides in Xinjiang, China.</title>
        <authorList>
            <person name="Wang Y."/>
            <person name="Luo X."/>
            <person name="Wan C."/>
            <person name="Zhang L."/>
        </authorList>
    </citation>
    <scope>NUCLEOTIDE SEQUENCE [LARGE SCALE GENOMIC DNA]</scope>
    <source>
        <strain evidence="2 3">TRM SA0054</strain>
    </source>
</reference>
<dbReference type="AlphaFoldDB" id="A0A2M8M089"/>
<proteinExistence type="predicted"/>
<sequence length="107" mass="11481">MAALATVTTGLLAALAVPASAIEIPLPGRGSGMTLCNERAQSITGEFPRRGGWSTTLIRPGTCWSNPIAGGQADEQVVVYAHYDGGHKLAVDHFFYDSRTWHTRVVR</sequence>
<dbReference type="Proteomes" id="UP000230407">
    <property type="component" value="Unassembled WGS sequence"/>
</dbReference>
<keyword evidence="1" id="KW-0732">Signal</keyword>
<keyword evidence="3" id="KW-1185">Reference proteome</keyword>
<protein>
    <submittedName>
        <fullName evidence="2">Uncharacterized protein</fullName>
    </submittedName>
</protein>
<accession>A0A2M8M089</accession>
<evidence type="ECO:0000313" key="2">
    <source>
        <dbReference type="EMBL" id="PJE97618.1"/>
    </source>
</evidence>
<comment type="caution">
    <text evidence="2">The sequence shown here is derived from an EMBL/GenBank/DDBJ whole genome shotgun (WGS) entry which is preliminary data.</text>
</comment>
<evidence type="ECO:0000256" key="1">
    <source>
        <dbReference type="SAM" id="SignalP"/>
    </source>
</evidence>
<evidence type="ECO:0000313" key="3">
    <source>
        <dbReference type="Proteomes" id="UP000230407"/>
    </source>
</evidence>
<feature type="chain" id="PRO_5014863717" evidence="1">
    <location>
        <begin position="22"/>
        <end position="107"/>
    </location>
</feature>
<feature type="signal peptide" evidence="1">
    <location>
        <begin position="1"/>
        <end position="21"/>
    </location>
</feature>